<reference evidence="6 7" key="1">
    <citation type="journal article" date="2012" name="PLoS Pathog.">
        <title>The genome of the obligate intracellular parasite Trachipleistophora hominis: new insights into microsporidian genome dynamics and reductive evolution.</title>
        <authorList>
            <person name="Heinz E."/>
            <person name="Williams T.A."/>
            <person name="Nakjang S."/>
            <person name="Noel C.J."/>
            <person name="Swan D.C."/>
            <person name="Goldberg A.V."/>
            <person name="Harris S.R."/>
            <person name="Weinmaier T."/>
            <person name="Markert S."/>
            <person name="Becher D."/>
            <person name="Bernhardt J."/>
            <person name="Dagan T."/>
            <person name="Hacker C."/>
            <person name="Lucocq J.M."/>
            <person name="Schweder T."/>
            <person name="Rattei T."/>
            <person name="Hall N."/>
            <person name="Hirt R.P."/>
            <person name="Embley T.M."/>
        </authorList>
    </citation>
    <scope>NUCLEOTIDE SEQUENCE [LARGE SCALE GENOMIC DNA]</scope>
</reference>
<evidence type="ECO:0000256" key="4">
    <source>
        <dbReference type="ARBA" id="ARBA00023242"/>
    </source>
</evidence>
<dbReference type="SUPFAM" id="SSF160350">
    <property type="entry name" value="Rnp2-like"/>
    <property type="match status" value="1"/>
</dbReference>
<name>L7JYM7_TRAHO</name>
<dbReference type="InterPro" id="IPR002759">
    <property type="entry name" value="Pop5/Rpp14/Rnp2-like"/>
</dbReference>
<dbReference type="OMA" id="VRYVIFK"/>
<comment type="similarity">
    <text evidence="2 5">Belongs to the eukaryotic/archaeal RNase P protein component 2 family.</text>
</comment>
<dbReference type="GO" id="GO:0005634">
    <property type="term" value="C:nucleus"/>
    <property type="evidence" value="ECO:0007669"/>
    <property type="project" value="UniProtKB-SubCell"/>
</dbReference>
<evidence type="ECO:0000313" key="7">
    <source>
        <dbReference type="Proteomes" id="UP000011185"/>
    </source>
</evidence>
<dbReference type="EC" id="3.1.26.5" evidence="5"/>
<dbReference type="InParanoid" id="L7JYM7"/>
<sequence length="122" mass="14644">MVTKKVRYVIFKIESGNNTLLKMSEESLLNIFRDQMYEMYGSFGMMHFQNVYITLFLLYNQIIVLKVPRVVKNEICYAMQHCKNIAGRNVKFNPVMAKSSIKRVKKYLKENFEKEEKMKRRE</sequence>
<dbReference type="GO" id="GO:0033204">
    <property type="term" value="F:ribonuclease P RNA binding"/>
    <property type="evidence" value="ECO:0007669"/>
    <property type="project" value="InterPro"/>
</dbReference>
<dbReference type="GO" id="GO:0030677">
    <property type="term" value="C:ribonuclease P complex"/>
    <property type="evidence" value="ECO:0007669"/>
    <property type="project" value="InterPro"/>
</dbReference>
<dbReference type="GO" id="GO:0001682">
    <property type="term" value="P:tRNA 5'-leader removal"/>
    <property type="evidence" value="ECO:0007669"/>
    <property type="project" value="InterPro"/>
</dbReference>
<dbReference type="InterPro" id="IPR016819">
    <property type="entry name" value="RNase_P/MRP_POP5"/>
</dbReference>
<proteinExistence type="inferred from homology"/>
<dbReference type="EMBL" id="JH993849">
    <property type="protein sequence ID" value="ELQ76420.1"/>
    <property type="molecule type" value="Genomic_DNA"/>
</dbReference>
<keyword evidence="7" id="KW-1185">Reference proteome</keyword>
<accession>L7JYM7</accession>
<evidence type="ECO:0000256" key="2">
    <source>
        <dbReference type="ARBA" id="ARBA00010800"/>
    </source>
</evidence>
<evidence type="ECO:0000256" key="3">
    <source>
        <dbReference type="ARBA" id="ARBA00022694"/>
    </source>
</evidence>
<organism evidence="6 7">
    <name type="scientific">Trachipleistophora hominis</name>
    <name type="common">Microsporidian parasite</name>
    <dbReference type="NCBI Taxonomy" id="72359"/>
    <lineage>
        <taxon>Eukaryota</taxon>
        <taxon>Fungi</taxon>
        <taxon>Fungi incertae sedis</taxon>
        <taxon>Microsporidia</taxon>
        <taxon>Pleistophoridae</taxon>
        <taxon>Trachipleistophora</taxon>
    </lineage>
</organism>
<comment type="subcellular location">
    <subcellularLocation>
        <location evidence="1">Nucleus</location>
    </subcellularLocation>
</comment>
<protein>
    <recommendedName>
        <fullName evidence="5">Ribonuclease P/MRP protein subunit POP5</fullName>
        <ecNumber evidence="5">3.1.26.5</ecNumber>
    </recommendedName>
</protein>
<evidence type="ECO:0000313" key="6">
    <source>
        <dbReference type="EMBL" id="ELQ76420.1"/>
    </source>
</evidence>
<dbReference type="PIRSF" id="PIRSF023803">
    <property type="entry name" value="Ribonuclease_P_prd"/>
    <property type="match status" value="1"/>
</dbReference>
<keyword evidence="4" id="KW-0539">Nucleus</keyword>
<dbReference type="Pfam" id="PF01900">
    <property type="entry name" value="RNase_P_Rpp14"/>
    <property type="match status" value="1"/>
</dbReference>
<dbReference type="HOGENOM" id="CLU_2028338_0_0_1"/>
<dbReference type="Gene3D" id="3.30.70.3250">
    <property type="entry name" value="Ribonuclease P, Pop5 subunit"/>
    <property type="match status" value="1"/>
</dbReference>
<dbReference type="AlphaFoldDB" id="L7JYM7"/>
<dbReference type="GO" id="GO:0004526">
    <property type="term" value="F:ribonuclease P activity"/>
    <property type="evidence" value="ECO:0007669"/>
    <property type="project" value="UniProtKB-EC"/>
</dbReference>
<dbReference type="OrthoDB" id="10459606at2759"/>
<evidence type="ECO:0000256" key="5">
    <source>
        <dbReference type="PIRNR" id="PIRNR023803"/>
    </source>
</evidence>
<comment type="function">
    <text evidence="5">Component of ribonuclease P, a protein complex that generates mature tRNA molecules by cleaving their 5'-ends.</text>
</comment>
<gene>
    <name evidence="6" type="ORF">THOM_0607</name>
</gene>
<comment type="catalytic activity">
    <reaction evidence="5">
        <text>Endonucleolytic cleavage of RNA, removing 5'-extranucleotides from tRNA precursor.</text>
        <dbReference type="EC" id="3.1.26.5"/>
    </reaction>
</comment>
<dbReference type="Proteomes" id="UP000011185">
    <property type="component" value="Unassembled WGS sequence"/>
</dbReference>
<evidence type="ECO:0000256" key="1">
    <source>
        <dbReference type="ARBA" id="ARBA00004123"/>
    </source>
</evidence>
<dbReference type="VEuPathDB" id="MicrosporidiaDB:THOM_0607"/>
<dbReference type="InterPro" id="IPR038085">
    <property type="entry name" value="Rnp2-like_sf"/>
</dbReference>
<keyword evidence="3 5" id="KW-0819">tRNA processing</keyword>